<organism evidence="7 8">
    <name type="scientific">Chryseobacterium indologenes</name>
    <name type="common">Flavobacterium indologenes</name>
    <dbReference type="NCBI Taxonomy" id="253"/>
    <lineage>
        <taxon>Bacteria</taxon>
        <taxon>Pseudomonadati</taxon>
        <taxon>Bacteroidota</taxon>
        <taxon>Flavobacteriia</taxon>
        <taxon>Flavobacteriales</taxon>
        <taxon>Weeksellaceae</taxon>
        <taxon>Chryseobacterium group</taxon>
        <taxon>Chryseobacterium</taxon>
    </lineage>
</organism>
<dbReference type="InterPro" id="IPR050189">
    <property type="entry name" value="MFS_Efflux_Transporters"/>
</dbReference>
<evidence type="ECO:0000313" key="8">
    <source>
        <dbReference type="Proteomes" id="UP000269015"/>
    </source>
</evidence>
<dbReference type="EMBL" id="CP033930">
    <property type="protein sequence ID" value="AZB16485.1"/>
    <property type="molecule type" value="Genomic_DNA"/>
</dbReference>
<keyword evidence="4 6" id="KW-1133">Transmembrane helix</keyword>
<keyword evidence="2" id="KW-1003">Cell membrane</keyword>
<dbReference type="PANTHER" id="PTHR43124:SF3">
    <property type="entry name" value="CHLORAMPHENICOL EFFLUX PUMP RV0191"/>
    <property type="match status" value="1"/>
</dbReference>
<reference evidence="7 8" key="1">
    <citation type="submission" date="2018-11" db="EMBL/GenBank/DDBJ databases">
        <title>Proposal to divide the Flavobacteriaceae and reorganize its genera based on Amino Acid Identity values calculated from whole genome sequences.</title>
        <authorList>
            <person name="Nicholson A.C."/>
            <person name="Gulvik C.A."/>
            <person name="Whitney A.M."/>
            <person name="Humrighouse B.W."/>
            <person name="Bell M."/>
            <person name="Holmes B."/>
            <person name="Steigerwalt A.G."/>
            <person name="Villarma A."/>
            <person name="Sheth M."/>
            <person name="Batra D."/>
            <person name="Pryor J."/>
            <person name="Bernardet J.-F."/>
            <person name="Hugo C."/>
            <person name="Kampfer P."/>
            <person name="Newman J."/>
            <person name="McQuiston J.R."/>
        </authorList>
    </citation>
    <scope>NUCLEOTIDE SEQUENCE [LARGE SCALE GENOMIC DNA]</scope>
    <source>
        <strain evidence="7 8">H5559</strain>
    </source>
</reference>
<evidence type="ECO:0000256" key="5">
    <source>
        <dbReference type="ARBA" id="ARBA00023136"/>
    </source>
</evidence>
<keyword evidence="5 6" id="KW-0472">Membrane</keyword>
<evidence type="ECO:0000256" key="6">
    <source>
        <dbReference type="SAM" id="Phobius"/>
    </source>
</evidence>
<proteinExistence type="predicted"/>
<name>A0AAD0YQJ0_CHRID</name>
<sequence>MNMNRNMYVLSLGVFGITTTEFAVIGVLPEIASAFHINIGKAGWLLSIFVLIVGYHDREEFSKYATQKQLI</sequence>
<feature type="transmembrane region" description="Helical" evidence="6">
    <location>
        <begin position="7"/>
        <end position="28"/>
    </location>
</feature>
<keyword evidence="3 6" id="KW-0812">Transmembrane</keyword>
<evidence type="ECO:0000313" key="7">
    <source>
        <dbReference type="EMBL" id="AZB16485.1"/>
    </source>
</evidence>
<evidence type="ECO:0000256" key="4">
    <source>
        <dbReference type="ARBA" id="ARBA00022989"/>
    </source>
</evidence>
<dbReference type="AlphaFoldDB" id="A0AAD0YQJ0"/>
<dbReference type="GO" id="GO:0022857">
    <property type="term" value="F:transmembrane transporter activity"/>
    <property type="evidence" value="ECO:0007669"/>
    <property type="project" value="TreeGrafter"/>
</dbReference>
<evidence type="ECO:0000256" key="2">
    <source>
        <dbReference type="ARBA" id="ARBA00022475"/>
    </source>
</evidence>
<dbReference type="PANTHER" id="PTHR43124">
    <property type="entry name" value="PURINE EFFLUX PUMP PBUE"/>
    <property type="match status" value="1"/>
</dbReference>
<dbReference type="SUPFAM" id="SSF103473">
    <property type="entry name" value="MFS general substrate transporter"/>
    <property type="match status" value="1"/>
</dbReference>
<comment type="subcellular location">
    <subcellularLocation>
        <location evidence="1">Cell membrane</location>
        <topology evidence="1">Multi-pass membrane protein</topology>
    </subcellularLocation>
</comment>
<gene>
    <name evidence="7" type="ORF">EG352_01170</name>
</gene>
<evidence type="ECO:0000256" key="1">
    <source>
        <dbReference type="ARBA" id="ARBA00004651"/>
    </source>
</evidence>
<dbReference type="Proteomes" id="UP000269015">
    <property type="component" value="Chromosome"/>
</dbReference>
<evidence type="ECO:0000256" key="3">
    <source>
        <dbReference type="ARBA" id="ARBA00022692"/>
    </source>
</evidence>
<dbReference type="GO" id="GO:0005886">
    <property type="term" value="C:plasma membrane"/>
    <property type="evidence" value="ECO:0007669"/>
    <property type="project" value="UniProtKB-SubCell"/>
</dbReference>
<protein>
    <submittedName>
        <fullName evidence="7">MFS transporter</fullName>
    </submittedName>
</protein>
<accession>A0AAD0YQJ0</accession>
<feature type="transmembrane region" description="Helical" evidence="6">
    <location>
        <begin position="34"/>
        <end position="55"/>
    </location>
</feature>
<dbReference type="InterPro" id="IPR036259">
    <property type="entry name" value="MFS_trans_sf"/>
</dbReference>